<accession>A0A091B995</accession>
<proteinExistence type="predicted"/>
<dbReference type="PATRIC" id="fig|1384056.3.peg.153"/>
<feature type="signal peptide" evidence="1">
    <location>
        <begin position="1"/>
        <end position="21"/>
    </location>
</feature>
<gene>
    <name evidence="2" type="ORF">N787_06390</name>
</gene>
<evidence type="ECO:0000313" key="3">
    <source>
        <dbReference type="Proteomes" id="UP000029393"/>
    </source>
</evidence>
<dbReference type="STRING" id="1384056.N787_06390"/>
<reference evidence="2 3" key="1">
    <citation type="submission" date="2013-09" db="EMBL/GenBank/DDBJ databases">
        <title>Genome sequencing of Arenimonas metalli.</title>
        <authorList>
            <person name="Chen F."/>
            <person name="Wang G."/>
        </authorList>
    </citation>
    <scope>NUCLEOTIDE SEQUENCE [LARGE SCALE GENOMIC DNA]</scope>
    <source>
        <strain evidence="2 3">CF5-1</strain>
    </source>
</reference>
<dbReference type="RefSeq" id="WP_034210051.1">
    <property type="nucleotide sequence ID" value="NZ_AVCK01000003.1"/>
</dbReference>
<organism evidence="2 3">
    <name type="scientific">Arenimonas metalli CF5-1</name>
    <dbReference type="NCBI Taxonomy" id="1384056"/>
    <lineage>
        <taxon>Bacteria</taxon>
        <taxon>Pseudomonadati</taxon>
        <taxon>Pseudomonadota</taxon>
        <taxon>Gammaproteobacteria</taxon>
        <taxon>Lysobacterales</taxon>
        <taxon>Lysobacteraceae</taxon>
        <taxon>Arenimonas</taxon>
    </lineage>
</organism>
<name>A0A091B995_9GAMM</name>
<dbReference type="EMBL" id="AVCK01000003">
    <property type="protein sequence ID" value="KFN48062.1"/>
    <property type="molecule type" value="Genomic_DNA"/>
</dbReference>
<evidence type="ECO:0000313" key="2">
    <source>
        <dbReference type="EMBL" id="KFN48062.1"/>
    </source>
</evidence>
<keyword evidence="1" id="KW-0732">Signal</keyword>
<protein>
    <submittedName>
        <fullName evidence="2">Uncharacterized protein</fullName>
    </submittedName>
</protein>
<dbReference type="Proteomes" id="UP000029393">
    <property type="component" value="Unassembled WGS sequence"/>
</dbReference>
<feature type="chain" id="PRO_5001869520" evidence="1">
    <location>
        <begin position="22"/>
        <end position="150"/>
    </location>
</feature>
<keyword evidence="3" id="KW-1185">Reference proteome</keyword>
<sequence length="150" mass="14905">MMRFAVVVALATIFAGLPALAQEPAPAPDMQAALCADFNGAADPSPYVSYIEGFASARGSEDTAAAHVASVRQACQAQPDVGFLSMVAATAPAPLASSGPGMGPTSCSAPPTTTCSGCSVGCDAGQQAVCRAGRDFGAVRCATRARCACE</sequence>
<evidence type="ECO:0000256" key="1">
    <source>
        <dbReference type="SAM" id="SignalP"/>
    </source>
</evidence>
<comment type="caution">
    <text evidence="2">The sequence shown here is derived from an EMBL/GenBank/DDBJ whole genome shotgun (WGS) entry which is preliminary data.</text>
</comment>
<dbReference type="AlphaFoldDB" id="A0A091B995"/>